<evidence type="ECO:0000313" key="2">
    <source>
        <dbReference type="EMBL" id="GMH99524.1"/>
    </source>
</evidence>
<proteinExistence type="predicted"/>
<protein>
    <submittedName>
        <fullName evidence="2">Uncharacterized protein</fullName>
    </submittedName>
</protein>
<comment type="caution">
    <text evidence="2">The sequence shown here is derived from an EMBL/GenBank/DDBJ whole genome shotgun (WGS) entry which is preliminary data.</text>
</comment>
<dbReference type="EMBL" id="BRXX01000235">
    <property type="protein sequence ID" value="GMH99524.1"/>
    <property type="molecule type" value="Genomic_DNA"/>
</dbReference>
<organism evidence="2 3">
    <name type="scientific">Triparma verrucosa</name>
    <dbReference type="NCBI Taxonomy" id="1606542"/>
    <lineage>
        <taxon>Eukaryota</taxon>
        <taxon>Sar</taxon>
        <taxon>Stramenopiles</taxon>
        <taxon>Ochrophyta</taxon>
        <taxon>Bolidophyceae</taxon>
        <taxon>Parmales</taxon>
        <taxon>Triparmaceae</taxon>
        <taxon>Triparma</taxon>
    </lineage>
</organism>
<evidence type="ECO:0000256" key="1">
    <source>
        <dbReference type="SAM" id="MobiDB-lite"/>
    </source>
</evidence>
<evidence type="ECO:0000313" key="3">
    <source>
        <dbReference type="Proteomes" id="UP001165160"/>
    </source>
</evidence>
<feature type="region of interest" description="Disordered" evidence="1">
    <location>
        <begin position="80"/>
        <end position="188"/>
    </location>
</feature>
<feature type="compositionally biased region" description="Polar residues" evidence="1">
    <location>
        <begin position="134"/>
        <end position="148"/>
    </location>
</feature>
<gene>
    <name evidence="2" type="ORF">TrVE_jg3890</name>
</gene>
<name>A0A9W7BZ18_9STRA</name>
<keyword evidence="3" id="KW-1185">Reference proteome</keyword>
<dbReference type="Proteomes" id="UP001165160">
    <property type="component" value="Unassembled WGS sequence"/>
</dbReference>
<reference evidence="3" key="1">
    <citation type="journal article" date="2023" name="Commun. Biol.">
        <title>Genome analysis of Parmales, the sister group of diatoms, reveals the evolutionary specialization of diatoms from phago-mixotrophs to photoautotrophs.</title>
        <authorList>
            <person name="Ban H."/>
            <person name="Sato S."/>
            <person name="Yoshikawa S."/>
            <person name="Yamada K."/>
            <person name="Nakamura Y."/>
            <person name="Ichinomiya M."/>
            <person name="Sato N."/>
            <person name="Blanc-Mathieu R."/>
            <person name="Endo H."/>
            <person name="Kuwata A."/>
            <person name="Ogata H."/>
        </authorList>
    </citation>
    <scope>NUCLEOTIDE SEQUENCE [LARGE SCALE GENOMIC DNA]</scope>
    <source>
        <strain evidence="3">NIES 3699</strain>
    </source>
</reference>
<dbReference type="AlphaFoldDB" id="A0A9W7BZ18"/>
<feature type="compositionally biased region" description="Polar residues" evidence="1">
    <location>
        <begin position="92"/>
        <end position="104"/>
    </location>
</feature>
<accession>A0A9W7BZ18</accession>
<sequence length="281" mass="31355">MSQISWSKLELKKASTVRKEIQDAIKIFHAAVAEKDLDLVELIRSQFEARIEELEEFFTDNDDDDRAVLFKKQEAELRKALQTSAPMAKPTPTKSSTGLMQSTLDGGGGFGPTHYESPTVKTPAVGMGRDVTPQKASWNSGTSLNSSRIVPGGSKGSSSKKKKTPTKPLYSWEKGPTSPKNLDRQPISSDHGEFIPSIEDGFYEKRNATPSSTKFIDFQVVMTAENYEEMMKRRRRQKADLRHSARFAKQKIVETPYLNASTPYVDQKSITGALYRGQSLV</sequence>